<feature type="region of interest" description="Disordered" evidence="1">
    <location>
        <begin position="1"/>
        <end position="77"/>
    </location>
</feature>
<dbReference type="PANTHER" id="PTHR28630:SF3">
    <property type="entry name" value="PEROXIREDOXIN-LIKE 2C"/>
    <property type="match status" value="1"/>
</dbReference>
<dbReference type="Pfam" id="PF13911">
    <property type="entry name" value="AhpC-TSA_2"/>
    <property type="match status" value="1"/>
</dbReference>
<dbReference type="Proteomes" id="UP000215453">
    <property type="component" value="Chromosome 7"/>
</dbReference>
<feature type="compositionally biased region" description="Pro residues" evidence="1">
    <location>
        <begin position="47"/>
        <end position="58"/>
    </location>
</feature>
<feature type="compositionally biased region" description="Low complexity" evidence="1">
    <location>
        <begin position="59"/>
        <end position="70"/>
    </location>
</feature>
<proteinExistence type="predicted"/>
<dbReference type="PANTHER" id="PTHR28630">
    <property type="match status" value="1"/>
</dbReference>
<name>A0A1Y6LPS4_ZYMTR</name>
<dbReference type="SUPFAM" id="SSF52833">
    <property type="entry name" value="Thioredoxin-like"/>
    <property type="match status" value="1"/>
</dbReference>
<dbReference type="InterPro" id="IPR032801">
    <property type="entry name" value="PXL2A/B/C"/>
</dbReference>
<reference evidence="2 3" key="1">
    <citation type="submission" date="2016-10" db="EMBL/GenBank/DDBJ databases">
        <authorList>
            <person name="Varghese N."/>
        </authorList>
    </citation>
    <scope>NUCLEOTIDE SEQUENCE [LARGE SCALE GENOMIC DNA]</scope>
</reference>
<evidence type="ECO:0000313" key="3">
    <source>
        <dbReference type="Proteomes" id="UP000215453"/>
    </source>
</evidence>
<evidence type="ECO:0008006" key="4">
    <source>
        <dbReference type="Google" id="ProtNLM"/>
    </source>
</evidence>
<protein>
    <recommendedName>
        <fullName evidence="4">Thioredoxin domain-containing protein</fullName>
    </recommendedName>
</protein>
<accession>A0A1Y6LPS4</accession>
<dbReference type="InterPro" id="IPR036249">
    <property type="entry name" value="Thioredoxin-like_sf"/>
</dbReference>
<evidence type="ECO:0000256" key="1">
    <source>
        <dbReference type="SAM" id="MobiDB-lite"/>
    </source>
</evidence>
<evidence type="ECO:0000313" key="2">
    <source>
        <dbReference type="EMBL" id="SMY26325.1"/>
    </source>
</evidence>
<dbReference type="EMBL" id="LT882682">
    <property type="protein sequence ID" value="SMY26325.1"/>
    <property type="molecule type" value="Genomic_DNA"/>
</dbReference>
<organism evidence="2 3">
    <name type="scientific">Zymoseptoria tritici ST99CH_1A5</name>
    <dbReference type="NCBI Taxonomy" id="1276529"/>
    <lineage>
        <taxon>Eukaryota</taxon>
        <taxon>Fungi</taxon>
        <taxon>Dikarya</taxon>
        <taxon>Ascomycota</taxon>
        <taxon>Pezizomycotina</taxon>
        <taxon>Dothideomycetes</taxon>
        <taxon>Dothideomycetidae</taxon>
        <taxon>Mycosphaerellales</taxon>
        <taxon>Mycosphaerellaceae</taxon>
        <taxon>Zymoseptoria</taxon>
    </lineage>
</organism>
<dbReference type="AlphaFoldDB" id="A0A1Y6LPS4"/>
<sequence length="345" mass="38243">MAVARISPPATSHHRDVSPLGASRFETTYEPPVRKSKSPPKRQQPASAPPTPPSPQPRAIPTTSSSSRSSHQPADSVFSHAGTMDTALTSPSVSSSNYKHLKDDLHPRDDVSNDEWFARFHSDLLLDSTLSDPCPDRAALAAVQNIPIYSADGTAHPFGSIYDPALAQHTRQLVLFVRHFYCGACQAFLQAMTASISNADYFAIPVPTSIIVIGCGAPELIPHYKRFTGCPWPIYADPTRALFKKLGMSISMNLGFERPEYMKDISSAQWGAGQIRQIREELKNPEGMRADGLRKRDILLKGGHPMQIGGEFLFEEGNVVWCHRMRNYRGHTEIKVIRKLLELED</sequence>
<gene>
    <name evidence="2" type="ORF">ZT1A5_G7768</name>
</gene>